<feature type="domain" description="Rubisco LSMT substrate-binding" evidence="5">
    <location>
        <begin position="288"/>
        <end position="432"/>
    </location>
</feature>
<feature type="domain" description="SET" evidence="4">
    <location>
        <begin position="57"/>
        <end position="257"/>
    </location>
</feature>
<evidence type="ECO:0000313" key="6">
    <source>
        <dbReference type="EMBL" id="KAG0558039.1"/>
    </source>
</evidence>
<dbReference type="EMBL" id="CM026432">
    <property type="protein sequence ID" value="KAG0558039.1"/>
    <property type="molecule type" value="Genomic_DNA"/>
</dbReference>
<accession>A0A8T0GIQ5</accession>
<reference evidence="6 7" key="1">
    <citation type="submission" date="2020-06" db="EMBL/GenBank/DDBJ databases">
        <title>WGS assembly of Ceratodon purpureus strain R40.</title>
        <authorList>
            <person name="Carey S.B."/>
            <person name="Jenkins J."/>
            <person name="Shu S."/>
            <person name="Lovell J.T."/>
            <person name="Sreedasyam A."/>
            <person name="Maumus F."/>
            <person name="Tiley G.P."/>
            <person name="Fernandez-Pozo N."/>
            <person name="Barry K."/>
            <person name="Chen C."/>
            <person name="Wang M."/>
            <person name="Lipzen A."/>
            <person name="Daum C."/>
            <person name="Saski C.A."/>
            <person name="Payton A.C."/>
            <person name="Mcbreen J.C."/>
            <person name="Conrad R.E."/>
            <person name="Kollar L.M."/>
            <person name="Olsson S."/>
            <person name="Huttunen S."/>
            <person name="Landis J.B."/>
            <person name="Wickett N.J."/>
            <person name="Johnson M.G."/>
            <person name="Rensing S.A."/>
            <person name="Grimwood J."/>
            <person name="Schmutz J."/>
            <person name="Mcdaniel S.F."/>
        </authorList>
    </citation>
    <scope>NUCLEOTIDE SEQUENCE [LARGE SCALE GENOMIC DNA]</scope>
    <source>
        <strain evidence="6 7">R40</strain>
    </source>
</reference>
<dbReference type="FunFam" id="3.90.1410.10:FF:000005">
    <property type="entry name" value="Ribulose-1,5 bisphosphate carboxylase/oxygenase large subunit N-methyltransferase, chloroplastic"/>
    <property type="match status" value="1"/>
</dbReference>
<evidence type="ECO:0000256" key="3">
    <source>
        <dbReference type="ARBA" id="ARBA00022691"/>
    </source>
</evidence>
<dbReference type="Gene3D" id="3.90.1420.10">
    <property type="entry name" value="Rubisco LSMT, substrate-binding domain"/>
    <property type="match status" value="1"/>
</dbReference>
<dbReference type="PANTHER" id="PTHR13271">
    <property type="entry name" value="UNCHARACTERIZED PUTATIVE METHYLTRANSFERASE"/>
    <property type="match status" value="1"/>
</dbReference>
<evidence type="ECO:0000256" key="1">
    <source>
        <dbReference type="ARBA" id="ARBA00022603"/>
    </source>
</evidence>
<dbReference type="InterPro" id="IPR050600">
    <property type="entry name" value="SETD3_SETD6_MTase"/>
</dbReference>
<keyword evidence="1" id="KW-0489">Methyltransferase</keyword>
<keyword evidence="3" id="KW-0949">S-adenosyl-L-methionine</keyword>
<dbReference type="InterPro" id="IPR036464">
    <property type="entry name" value="Rubisco_LSMT_subst-bd_sf"/>
</dbReference>
<dbReference type="Gene3D" id="3.90.1410.10">
    <property type="entry name" value="set domain protein methyltransferase, domain 1"/>
    <property type="match status" value="1"/>
</dbReference>
<dbReference type="SUPFAM" id="SSF82199">
    <property type="entry name" value="SET domain"/>
    <property type="match status" value="1"/>
</dbReference>
<evidence type="ECO:0008006" key="8">
    <source>
        <dbReference type="Google" id="ProtNLM"/>
    </source>
</evidence>
<name>A0A8T0GIQ5_CERPU</name>
<comment type="caution">
    <text evidence="6">The sequence shown here is derived from an EMBL/GenBank/DDBJ whole genome shotgun (WGS) entry which is preliminary data.</text>
</comment>
<sequence length="454" mass="50609">MPLLRCTAGHVGTLGLRACLGQRVAHSEFSSLLSWLESRGETGAQTSLTIGNTANQGRALVTIRSVKRGEQMLRVSRELMITPNRLPPGVDDCLSEDVNEWSRLALFQLLHRHAGKASPWEPYIKSLPPLRELHSTVFWRDEELELLHESSLYDQTEHRKTLILTQFDTIQAAVNKFPQLFGETVTLESFTHAYCIASSRSWGVEALGSITMVPFVDMCNHDSHSRALLAYYEEEGYAEVVADKDYNQGSQMVITYGTFSNSSLALDFGFTLPDNPHDEVQIWMEVPSEDPLRAEKLELLYGHGFETKAFCDSSESGGAWFGLREVSSPAARGKGIPRALRTFARVLSASTLKELQAMAEDAKRRQCRLGERPLKDGKEARALKILLDTVDQCQSSHRSALKKVQRAQDTPQIQAERAKMAGDVLEGELRVLCSVAAWLRPRAQGGGYEFLNLA</sequence>
<dbReference type="GO" id="GO:0032259">
    <property type="term" value="P:methylation"/>
    <property type="evidence" value="ECO:0007669"/>
    <property type="project" value="UniProtKB-KW"/>
</dbReference>
<dbReference type="SUPFAM" id="SSF81822">
    <property type="entry name" value="RuBisCo LSMT C-terminal, substrate-binding domain"/>
    <property type="match status" value="1"/>
</dbReference>
<protein>
    <recommendedName>
        <fullName evidence="8">SET domain-containing protein</fullName>
    </recommendedName>
</protein>
<evidence type="ECO:0000259" key="4">
    <source>
        <dbReference type="Pfam" id="PF00856"/>
    </source>
</evidence>
<gene>
    <name evidence="6" type="ORF">KC19_11G174900</name>
</gene>
<dbReference type="Pfam" id="PF09273">
    <property type="entry name" value="Rubis-subs-bind"/>
    <property type="match status" value="1"/>
</dbReference>
<dbReference type="GO" id="GO:0016279">
    <property type="term" value="F:protein-lysine N-methyltransferase activity"/>
    <property type="evidence" value="ECO:0007669"/>
    <property type="project" value="TreeGrafter"/>
</dbReference>
<organism evidence="6 7">
    <name type="scientific">Ceratodon purpureus</name>
    <name type="common">Fire moss</name>
    <name type="synonym">Dicranum purpureum</name>
    <dbReference type="NCBI Taxonomy" id="3225"/>
    <lineage>
        <taxon>Eukaryota</taxon>
        <taxon>Viridiplantae</taxon>
        <taxon>Streptophyta</taxon>
        <taxon>Embryophyta</taxon>
        <taxon>Bryophyta</taxon>
        <taxon>Bryophytina</taxon>
        <taxon>Bryopsida</taxon>
        <taxon>Dicranidae</taxon>
        <taxon>Pseudoditrichales</taxon>
        <taxon>Ditrichaceae</taxon>
        <taxon>Ceratodon</taxon>
    </lineage>
</organism>
<evidence type="ECO:0000259" key="5">
    <source>
        <dbReference type="Pfam" id="PF09273"/>
    </source>
</evidence>
<dbReference type="PANTHER" id="PTHR13271:SF134">
    <property type="entry name" value="OS01G0976450 PROTEIN"/>
    <property type="match status" value="1"/>
</dbReference>
<dbReference type="InterPro" id="IPR015353">
    <property type="entry name" value="Rubisco_LSMT_subst-bd"/>
</dbReference>
<dbReference type="InterPro" id="IPR001214">
    <property type="entry name" value="SET_dom"/>
</dbReference>
<dbReference type="InterPro" id="IPR046341">
    <property type="entry name" value="SET_dom_sf"/>
</dbReference>
<proteinExistence type="predicted"/>
<evidence type="ECO:0000313" key="7">
    <source>
        <dbReference type="Proteomes" id="UP000822688"/>
    </source>
</evidence>
<dbReference type="Pfam" id="PF00856">
    <property type="entry name" value="SET"/>
    <property type="match status" value="1"/>
</dbReference>
<dbReference type="AlphaFoldDB" id="A0A8T0GIQ5"/>
<evidence type="ECO:0000256" key="2">
    <source>
        <dbReference type="ARBA" id="ARBA00022679"/>
    </source>
</evidence>
<keyword evidence="7" id="KW-1185">Reference proteome</keyword>
<dbReference type="Proteomes" id="UP000822688">
    <property type="component" value="Chromosome 11"/>
</dbReference>
<keyword evidence="2" id="KW-0808">Transferase</keyword>